<dbReference type="AlphaFoldDB" id="A0A833JH39"/>
<feature type="signal peptide" evidence="1">
    <location>
        <begin position="1"/>
        <end position="21"/>
    </location>
</feature>
<dbReference type="Proteomes" id="UP000442694">
    <property type="component" value="Unassembled WGS sequence"/>
</dbReference>
<reference evidence="3 4" key="1">
    <citation type="submission" date="2019-10" db="EMBL/GenBank/DDBJ databases">
        <title>New genus of Silvanigrellaceae.</title>
        <authorList>
            <person name="Pitt A."/>
            <person name="Hahn M.W."/>
        </authorList>
    </citation>
    <scope>NUCLEOTIDE SEQUENCE [LARGE SCALE GENOMIC DNA]</scope>
    <source>
        <strain evidence="3 4">33A1-SZDP</strain>
    </source>
</reference>
<dbReference type="InterPro" id="IPR017853">
    <property type="entry name" value="GH"/>
</dbReference>
<dbReference type="PANTHER" id="PTHR42976:SF1">
    <property type="entry name" value="GH18 DOMAIN-CONTAINING PROTEIN-RELATED"/>
    <property type="match status" value="1"/>
</dbReference>
<feature type="domain" description="GH18" evidence="2">
    <location>
        <begin position="220"/>
        <end position="537"/>
    </location>
</feature>
<evidence type="ECO:0000313" key="4">
    <source>
        <dbReference type="Proteomes" id="UP000442694"/>
    </source>
</evidence>
<evidence type="ECO:0000313" key="3">
    <source>
        <dbReference type="EMBL" id="KAB8033282.1"/>
    </source>
</evidence>
<dbReference type="EMBL" id="WFLN01000004">
    <property type="protein sequence ID" value="KAB8033282.1"/>
    <property type="molecule type" value="Genomic_DNA"/>
</dbReference>
<dbReference type="InterPro" id="IPR052750">
    <property type="entry name" value="GH18_Chitinase"/>
</dbReference>
<feature type="chain" id="PRO_5032564681" description="GH18 domain-containing protein" evidence="1">
    <location>
        <begin position="22"/>
        <end position="537"/>
    </location>
</feature>
<dbReference type="GO" id="GO:0005975">
    <property type="term" value="P:carbohydrate metabolic process"/>
    <property type="evidence" value="ECO:0007669"/>
    <property type="project" value="InterPro"/>
</dbReference>
<dbReference type="SUPFAM" id="SSF51445">
    <property type="entry name" value="(Trans)glycosidases"/>
    <property type="match status" value="1"/>
</dbReference>
<dbReference type="CDD" id="cd06543">
    <property type="entry name" value="GH18_PF-ChiA-like"/>
    <property type="match status" value="1"/>
</dbReference>
<dbReference type="PROSITE" id="PS51910">
    <property type="entry name" value="GH18_2"/>
    <property type="match status" value="1"/>
</dbReference>
<sequence>MELYMNIIKLVPFFITASAFASEVVPPECYKATSGNEWGANSSISIIAKCFIDFSGGGTIAFQGNHSGEPWGRFPGGWMTFTNIPEGYLFKPVQGEKHVLNVGDNMMLAYMGDTAAKHIEIYTGATPPPPPVKKYGSFHFTNKTGYHFISTLSSEDNQQNIEINGTDITSKSLIGKYEISVAPIKNDGKLIVINANQNPVAVEENKTVEISFSAKEVIASKIFYPYLETSALTDPTQPKPNGWLYPISKLVDLVPVGMYNVTLAFVLSDGKCGGDFYSQNYNSNLAQQIKDFQNSGGTIIASLGGANGPYIEEQFMDASRCKVAGENLEVTLAKAYKKFIDQYNIRYLDFDIEGSAISIMSQVDLRNKAIAILQNDSKYADVKISYTLPVLPTGVLDNSIELLKNSNLNKVNVDRINIMTMDYGGGFPADRMGDNAIMAAESLFKQITPLYPNATDKQLWNKIGLTPMIGYNDVRPEVFTLADAEQVYNYAQAKGIGLLSFWSVNRDQACESGNVSGVCSGIPTQKTFDFSRKFLGQ</sequence>
<evidence type="ECO:0000256" key="1">
    <source>
        <dbReference type="SAM" id="SignalP"/>
    </source>
</evidence>
<keyword evidence="4" id="KW-1185">Reference proteome</keyword>
<gene>
    <name evidence="3" type="ORF">GCL57_00880</name>
</gene>
<dbReference type="Pfam" id="PF00704">
    <property type="entry name" value="Glyco_hydro_18"/>
    <property type="match status" value="1"/>
</dbReference>
<evidence type="ECO:0000259" key="2">
    <source>
        <dbReference type="PROSITE" id="PS51910"/>
    </source>
</evidence>
<name>A0A833JH39_9BACT</name>
<dbReference type="InterPro" id="IPR001223">
    <property type="entry name" value="Glyco_hydro18_cat"/>
</dbReference>
<dbReference type="Gene3D" id="3.20.20.80">
    <property type="entry name" value="Glycosidases"/>
    <property type="match status" value="1"/>
</dbReference>
<accession>A0A833JH39</accession>
<dbReference type="PANTHER" id="PTHR42976">
    <property type="entry name" value="BIFUNCTIONAL CHITINASE/LYSOZYME-RELATED"/>
    <property type="match status" value="1"/>
</dbReference>
<keyword evidence="1" id="KW-0732">Signal</keyword>
<comment type="caution">
    <text evidence="3">The sequence shown here is derived from an EMBL/GenBank/DDBJ whole genome shotgun (WGS) entry which is preliminary data.</text>
</comment>
<protein>
    <recommendedName>
        <fullName evidence="2">GH18 domain-containing protein</fullName>
    </recommendedName>
</protein>
<organism evidence="3 4">
    <name type="scientific">Fluviispira multicolorata</name>
    <dbReference type="NCBI Taxonomy" id="2654512"/>
    <lineage>
        <taxon>Bacteria</taxon>
        <taxon>Pseudomonadati</taxon>
        <taxon>Bdellovibrionota</taxon>
        <taxon>Oligoflexia</taxon>
        <taxon>Silvanigrellales</taxon>
        <taxon>Silvanigrellaceae</taxon>
        <taxon>Fluviispira</taxon>
    </lineage>
</organism>
<proteinExistence type="predicted"/>